<dbReference type="Ensembl" id="ENSGMOT00000055358.1">
    <property type="protein sequence ID" value="ENSGMOP00000032866.1"/>
    <property type="gene ID" value="ENSGMOG00000029329.1"/>
</dbReference>
<dbReference type="InterPro" id="IPR003309">
    <property type="entry name" value="SCAN_dom"/>
</dbReference>
<evidence type="ECO:0000313" key="4">
    <source>
        <dbReference type="Ensembl" id="ENSGMOP00000032866.1"/>
    </source>
</evidence>
<dbReference type="PANTHER" id="PTHR46888:SF13">
    <property type="entry name" value="RIBONUCLEASE H"/>
    <property type="match status" value="1"/>
</dbReference>
<reference evidence="4" key="1">
    <citation type="submission" date="2025-08" db="UniProtKB">
        <authorList>
            <consortium name="Ensembl"/>
        </authorList>
    </citation>
    <scope>IDENTIFICATION</scope>
</reference>
<dbReference type="InterPro" id="IPR038269">
    <property type="entry name" value="SCAN_sf"/>
</dbReference>
<evidence type="ECO:0000259" key="3">
    <source>
        <dbReference type="PROSITE" id="PS50804"/>
    </source>
</evidence>
<keyword evidence="1" id="KW-0175">Coiled coil</keyword>
<keyword evidence="5" id="KW-1185">Reference proteome</keyword>
<dbReference type="Proteomes" id="UP000694546">
    <property type="component" value="Chromosome 20"/>
</dbReference>
<feature type="coiled-coil region" evidence="1">
    <location>
        <begin position="114"/>
        <end position="187"/>
    </location>
</feature>
<dbReference type="AlphaFoldDB" id="A0A8C5AIQ4"/>
<evidence type="ECO:0000256" key="1">
    <source>
        <dbReference type="SAM" id="Coils"/>
    </source>
</evidence>
<dbReference type="Pfam" id="PF02023">
    <property type="entry name" value="SCAN"/>
    <property type="match status" value="1"/>
</dbReference>
<dbReference type="GO" id="GO:0008270">
    <property type="term" value="F:zinc ion binding"/>
    <property type="evidence" value="ECO:0007669"/>
    <property type="project" value="InterPro"/>
</dbReference>
<proteinExistence type="predicted"/>
<dbReference type="PROSITE" id="PS50804">
    <property type="entry name" value="SCAN_BOX"/>
    <property type="match status" value="1"/>
</dbReference>
<dbReference type="SUPFAM" id="SSF47353">
    <property type="entry name" value="Retrovirus capsid dimerization domain-like"/>
    <property type="match status" value="1"/>
</dbReference>
<dbReference type="Gene3D" id="1.10.4020.10">
    <property type="entry name" value="DNA breaking-rejoining enzymes"/>
    <property type="match status" value="1"/>
</dbReference>
<accession>A0A8C5AIQ4</accession>
<reference evidence="4" key="2">
    <citation type="submission" date="2025-09" db="UniProtKB">
        <authorList>
            <consortium name="Ensembl"/>
        </authorList>
    </citation>
    <scope>IDENTIFICATION</scope>
</reference>
<dbReference type="GeneTree" id="ENSGT00940000165751"/>
<protein>
    <recommendedName>
        <fullName evidence="3">SCAN box domain-containing protein</fullName>
    </recommendedName>
</protein>
<dbReference type="OMA" id="CVASIHA"/>
<feature type="compositionally biased region" description="Basic and acidic residues" evidence="2">
    <location>
        <begin position="410"/>
        <end position="422"/>
    </location>
</feature>
<feature type="compositionally biased region" description="Basic and acidic residues" evidence="2">
    <location>
        <begin position="378"/>
        <end position="394"/>
    </location>
</feature>
<name>A0A8C5AIQ4_GADMO</name>
<evidence type="ECO:0000256" key="2">
    <source>
        <dbReference type="SAM" id="MobiDB-lite"/>
    </source>
</evidence>
<dbReference type="PANTHER" id="PTHR46888">
    <property type="entry name" value="ZINC KNUCKLE DOMAINCONTAINING PROTEIN-RELATED"/>
    <property type="match status" value="1"/>
</dbReference>
<feature type="domain" description="SCAN box" evidence="3">
    <location>
        <begin position="280"/>
        <end position="357"/>
    </location>
</feature>
<evidence type="ECO:0000313" key="5">
    <source>
        <dbReference type="Proteomes" id="UP000694546"/>
    </source>
</evidence>
<sequence>MWLDYWISTGRPMVSSAFGSCTLIISGYDDFLVAPSESLLVKLTKEQLFCIADYYLIEVTIPKRSNKDQLVDFIRERLKEKQVLSGGTPVEPTPLTVPDQPLSNMSQLTFDEQKELLQMQLEQKRLDIEQEREHKKWVVVQELERRRIKAFEREKDRLLEMERLKHTEHEQEQAQELERTRLKLEAEGRGSAGQHSGLGSMIKFLPKFNERDPDVFFSLFENVAANQNWSSENKTLLLQTVLIGRAQEAFVALSFEERRSYEKVKEAVLKCYELVPEAYRQRFRNLRKFERQTHSEVARELANFFNRWLTAEGVVEFDGLRNLVMLEQFKNIVPERIVTYLNEHKVKTAAKAAVLADGYGLTHKNQLAYVRDYSQRYDNRRDDRDHSRDHRDVDAQVVRGNVGPPGRLDSVPHSRTDSKSEEDNKCNYCWQLGHWKMDCPALLAHRKSRLTEINREVKDVGCVASIHAAHLGNERKANVVQLKATKTVHEQSNVQDVKRMDDKPKGTTMSNYAPFITEGFVSMMGDDRIVPVKILRDTGSSESFICQSSLPYSSLSDTGSRVLIRGIGFHPFPVPLHKIKLHSGFVNGEVIIAVRPTACR</sequence>
<dbReference type="InterPro" id="IPR036875">
    <property type="entry name" value="Znf_CCHC_sf"/>
</dbReference>
<dbReference type="SUPFAM" id="SSF57756">
    <property type="entry name" value="Retrovirus zinc finger-like domains"/>
    <property type="match status" value="1"/>
</dbReference>
<feature type="region of interest" description="Disordered" evidence="2">
    <location>
        <begin position="378"/>
        <end position="422"/>
    </location>
</feature>
<organism evidence="4 5">
    <name type="scientific">Gadus morhua</name>
    <name type="common">Atlantic cod</name>
    <dbReference type="NCBI Taxonomy" id="8049"/>
    <lineage>
        <taxon>Eukaryota</taxon>
        <taxon>Metazoa</taxon>
        <taxon>Chordata</taxon>
        <taxon>Craniata</taxon>
        <taxon>Vertebrata</taxon>
        <taxon>Euteleostomi</taxon>
        <taxon>Actinopterygii</taxon>
        <taxon>Neopterygii</taxon>
        <taxon>Teleostei</taxon>
        <taxon>Neoteleostei</taxon>
        <taxon>Acanthomorphata</taxon>
        <taxon>Zeiogadaria</taxon>
        <taxon>Gadariae</taxon>
        <taxon>Gadiformes</taxon>
        <taxon>Gadoidei</taxon>
        <taxon>Gadidae</taxon>
        <taxon>Gadus</taxon>
    </lineage>
</organism>
<dbReference type="GO" id="GO:0003676">
    <property type="term" value="F:nucleic acid binding"/>
    <property type="evidence" value="ECO:0007669"/>
    <property type="project" value="InterPro"/>
</dbReference>